<dbReference type="Proteomes" id="UP000054721">
    <property type="component" value="Unassembled WGS sequence"/>
</dbReference>
<protein>
    <submittedName>
        <fullName evidence="2">Uncharacterized protein</fullName>
    </submittedName>
</protein>
<dbReference type="Gene3D" id="3.10.10.10">
    <property type="entry name" value="HIV Type 1 Reverse Transcriptase, subunit A, domain 1"/>
    <property type="match status" value="1"/>
</dbReference>
<gene>
    <name evidence="2" type="ORF">T02_5952</name>
</gene>
<dbReference type="AlphaFoldDB" id="A0A0V1LCU9"/>
<accession>A0A0V1LCU9</accession>
<proteinExistence type="predicted"/>
<feature type="compositionally biased region" description="Basic residues" evidence="1">
    <location>
        <begin position="533"/>
        <end position="548"/>
    </location>
</feature>
<dbReference type="EMBL" id="JYDW01000081">
    <property type="protein sequence ID" value="KRZ57132.1"/>
    <property type="molecule type" value="Genomic_DNA"/>
</dbReference>
<dbReference type="STRING" id="6335.A0A0V1LCU9"/>
<dbReference type="OrthoDB" id="420169at2759"/>
<dbReference type="InterPro" id="IPR043502">
    <property type="entry name" value="DNA/RNA_pol_sf"/>
</dbReference>
<evidence type="ECO:0000256" key="1">
    <source>
        <dbReference type="SAM" id="MobiDB-lite"/>
    </source>
</evidence>
<evidence type="ECO:0000313" key="2">
    <source>
        <dbReference type="EMBL" id="KRZ57132.1"/>
    </source>
</evidence>
<name>A0A0V1LCU9_9BILA</name>
<comment type="caution">
    <text evidence="2">The sequence shown here is derived from an EMBL/GenBank/DDBJ whole genome shotgun (WGS) entry which is preliminary data.</text>
</comment>
<keyword evidence="3" id="KW-1185">Reference proteome</keyword>
<dbReference type="SUPFAM" id="SSF56672">
    <property type="entry name" value="DNA/RNA polymerases"/>
    <property type="match status" value="1"/>
</dbReference>
<sequence>MSGLLPFPSQTWLTLCMVLSTKTFLFFFATLRVDPPRLFAHLSPDCRPIATTSRKFSAEDTDFIRNEVRTLLEDGVIEPSISPWRAQVVVLKDERRKKRLVVDYSATINRHPRAAKLDLLIKKYFPDVTTNLNTINLEKLIVPLVTSTNAKRYLDEVVNTTNSSLIRTAFEDAFGKEKEDRRYLKADREPINIQIFPQSDTGSCIVEVDDDEHKSDDDKTALLWHLMASLVPSFIVPKKLKYYTTTKNLTEFFVEAFTTILSAKKLESDDVLKICLSLFGQMAQVDLSKFYFELCRDPEVVLLNKQQIEELKDDYMPPKLDEMSRLLNGALCLLTIGKKIDIQFCVEWMTARAKAIYSILDVPWNDKALDKVIIPERLKVLSDAFGRAQRMRCAICMFIIHMSKSMISEQPIYKYVADMLEYSQLIGFYLIYYILVCDTGHPIMEDSYLTMDTMKFIEAYDVWNQYPKCYRKYMGLMADKDTLSLMGGNCLRRLTYIAIQIAARRDPSIKNLKFVLPPDSEPLLQENEEKTTLRRSQRIRRPPQRLDL</sequence>
<organism evidence="2 3">
    <name type="scientific">Trichinella nativa</name>
    <dbReference type="NCBI Taxonomy" id="6335"/>
    <lineage>
        <taxon>Eukaryota</taxon>
        <taxon>Metazoa</taxon>
        <taxon>Ecdysozoa</taxon>
        <taxon>Nematoda</taxon>
        <taxon>Enoplea</taxon>
        <taxon>Dorylaimia</taxon>
        <taxon>Trichinellida</taxon>
        <taxon>Trichinellidae</taxon>
        <taxon>Trichinella</taxon>
    </lineage>
</organism>
<evidence type="ECO:0000313" key="3">
    <source>
        <dbReference type="Proteomes" id="UP000054721"/>
    </source>
</evidence>
<reference evidence="2 3" key="1">
    <citation type="submission" date="2015-05" db="EMBL/GenBank/DDBJ databases">
        <title>Evolution of Trichinella species and genotypes.</title>
        <authorList>
            <person name="Korhonen P.K."/>
            <person name="Edoardo P."/>
            <person name="Giuseppe L.R."/>
            <person name="Gasser R.B."/>
        </authorList>
    </citation>
    <scope>NUCLEOTIDE SEQUENCE [LARGE SCALE GENOMIC DNA]</scope>
    <source>
        <strain evidence="2">ISS10</strain>
    </source>
</reference>
<feature type="region of interest" description="Disordered" evidence="1">
    <location>
        <begin position="525"/>
        <end position="548"/>
    </location>
</feature>